<proteinExistence type="predicted"/>
<keyword evidence="4" id="KW-0411">Iron-sulfur</keyword>
<dbReference type="Pfam" id="PF01106">
    <property type="entry name" value="NifU"/>
    <property type="match status" value="1"/>
</dbReference>
<evidence type="ECO:0000256" key="5">
    <source>
        <dbReference type="ARBA" id="ARBA00049958"/>
    </source>
</evidence>
<dbReference type="PANTHER" id="PTHR11178">
    <property type="entry name" value="IRON-SULFUR CLUSTER SCAFFOLD PROTEIN NFU-RELATED"/>
    <property type="match status" value="1"/>
</dbReference>
<dbReference type="InterPro" id="IPR017941">
    <property type="entry name" value="Rieske_2Fe-2S"/>
</dbReference>
<reference evidence="7 8" key="1">
    <citation type="submission" date="2021-07" db="EMBL/GenBank/DDBJ databases">
        <title>Whole genome sequencing of non-tuberculosis mycobacteria type-strains.</title>
        <authorList>
            <person name="Igarashi Y."/>
            <person name="Osugi A."/>
            <person name="Mitarai S."/>
        </authorList>
    </citation>
    <scope>NUCLEOTIDE SEQUENCE [LARGE SCALE GENOMIC DNA]</scope>
    <source>
        <strain evidence="7 8">JCM 16370</strain>
    </source>
</reference>
<dbReference type="SUPFAM" id="SSF50022">
    <property type="entry name" value="ISP domain"/>
    <property type="match status" value="1"/>
</dbReference>
<evidence type="ECO:0000259" key="6">
    <source>
        <dbReference type="PROSITE" id="PS51296"/>
    </source>
</evidence>
<dbReference type="EMBL" id="CP080333">
    <property type="protein sequence ID" value="QYL18768.1"/>
    <property type="molecule type" value="Genomic_DNA"/>
</dbReference>
<dbReference type="PANTHER" id="PTHR11178:SF51">
    <property type="entry name" value="FE_S BIOGENESIS PROTEIN NFUA"/>
    <property type="match status" value="1"/>
</dbReference>
<sequence length="290" mass="30071">MDADSHWRSAGERIQSLLDASAVGGPIASARAEQLVREVVDLYGTALARVIELVDGAATDRLAADDLIASLLLVHGVHPHDVTRRVSHALDSVRPYLGSHGGDVQLLDVSNGVVRLSFSGSCKSCPSSARTLELTVEDAVRASAPEITTIEVVPAEPAAGTTLFPAASLMSRLQDTGGHRTTWHPVPELAELEPGEVAGFAVGDTVVLACRAAEKVLAYLDFCPGCAGSLAGARLSGDVLRCPRCHARYDVLHAGVGVAGTGEHLEPVPMLTRDGVLSLAVTGEPIGASA</sequence>
<dbReference type="InterPro" id="IPR001075">
    <property type="entry name" value="NIF_FeS_clus_asmbl_NifU_C"/>
</dbReference>
<keyword evidence="2" id="KW-0479">Metal-binding</keyword>
<keyword evidence="1" id="KW-0001">2Fe-2S</keyword>
<gene>
    <name evidence="7" type="ORF">K0O64_09900</name>
</gene>
<name>A0ABX8VNY9_9MYCO</name>
<protein>
    <submittedName>
        <fullName evidence="7">NifU family protein</fullName>
    </submittedName>
</protein>
<dbReference type="Gene3D" id="2.102.10.10">
    <property type="entry name" value="Rieske [2Fe-2S] iron-sulphur domain"/>
    <property type="match status" value="1"/>
</dbReference>
<dbReference type="Pfam" id="PF00355">
    <property type="entry name" value="Rieske"/>
    <property type="match status" value="1"/>
</dbReference>
<evidence type="ECO:0000256" key="3">
    <source>
        <dbReference type="ARBA" id="ARBA00023004"/>
    </source>
</evidence>
<keyword evidence="8" id="KW-1185">Reference proteome</keyword>
<keyword evidence="3" id="KW-0408">Iron</keyword>
<accession>A0ABX8VNY9</accession>
<dbReference type="InterPro" id="IPR034904">
    <property type="entry name" value="FSCA_dom_sf"/>
</dbReference>
<feature type="domain" description="Rieske" evidence="6">
    <location>
        <begin position="183"/>
        <end position="279"/>
    </location>
</feature>
<dbReference type="SUPFAM" id="SSF117916">
    <property type="entry name" value="Fe-S cluster assembly (FSCA) domain-like"/>
    <property type="match status" value="1"/>
</dbReference>
<comment type="function">
    <text evidence="5">May be involved in the formation or repair of [Fe-S] clusters present in iron-sulfur proteins.</text>
</comment>
<dbReference type="Proteomes" id="UP000825367">
    <property type="component" value="Chromosome"/>
</dbReference>
<evidence type="ECO:0000313" key="7">
    <source>
        <dbReference type="EMBL" id="QYL18768.1"/>
    </source>
</evidence>
<dbReference type="RefSeq" id="WP_220046328.1">
    <property type="nucleotide sequence ID" value="NZ_BAAAVX010000045.1"/>
</dbReference>
<dbReference type="Gene3D" id="3.30.300.130">
    <property type="entry name" value="Fe-S cluster assembly (FSCA)"/>
    <property type="match status" value="1"/>
</dbReference>
<evidence type="ECO:0000256" key="4">
    <source>
        <dbReference type="ARBA" id="ARBA00023014"/>
    </source>
</evidence>
<organism evidence="7 8">
    <name type="scientific">Mycolicibacterium pallens</name>
    <dbReference type="NCBI Taxonomy" id="370524"/>
    <lineage>
        <taxon>Bacteria</taxon>
        <taxon>Bacillati</taxon>
        <taxon>Actinomycetota</taxon>
        <taxon>Actinomycetes</taxon>
        <taxon>Mycobacteriales</taxon>
        <taxon>Mycobacteriaceae</taxon>
        <taxon>Mycolicibacterium</taxon>
    </lineage>
</organism>
<evidence type="ECO:0000256" key="1">
    <source>
        <dbReference type="ARBA" id="ARBA00022714"/>
    </source>
</evidence>
<evidence type="ECO:0000256" key="2">
    <source>
        <dbReference type="ARBA" id="ARBA00022723"/>
    </source>
</evidence>
<evidence type="ECO:0000313" key="8">
    <source>
        <dbReference type="Proteomes" id="UP000825367"/>
    </source>
</evidence>
<dbReference type="PROSITE" id="PS51296">
    <property type="entry name" value="RIESKE"/>
    <property type="match status" value="1"/>
</dbReference>
<dbReference type="InterPro" id="IPR036922">
    <property type="entry name" value="Rieske_2Fe-2S_sf"/>
</dbReference>